<sequence>MWSFPDPVVTLFLTFALYTRKLAWRDFQQCFASARLMLSSSAILFQATACFLIFLKSLVILHHKHGYFFTCSISFSDCSGSSFLYVFFGGQSILLLKQRRELGNDLNSLAAPFS</sequence>
<proteinExistence type="predicted"/>
<keyword evidence="1" id="KW-0472">Membrane</keyword>
<protein>
    <submittedName>
        <fullName evidence="2">Uncharacterized protein</fullName>
    </submittedName>
</protein>
<reference evidence="2" key="1">
    <citation type="submission" date="2018-01" db="EMBL/GenBank/DDBJ databases">
        <title>An insight into the sialome of Amazonian anophelines.</title>
        <authorList>
            <person name="Ribeiro J.M."/>
            <person name="Scarpassa V."/>
            <person name="Calvo E."/>
        </authorList>
    </citation>
    <scope>NUCLEOTIDE SEQUENCE</scope>
</reference>
<accession>A0A2M4D6H5</accession>
<keyword evidence="1" id="KW-1133">Transmembrane helix</keyword>
<keyword evidence="1" id="KW-0812">Transmembrane</keyword>
<evidence type="ECO:0000256" key="1">
    <source>
        <dbReference type="SAM" id="Phobius"/>
    </source>
</evidence>
<evidence type="ECO:0000313" key="2">
    <source>
        <dbReference type="EMBL" id="MBW73136.1"/>
    </source>
</evidence>
<dbReference type="AlphaFoldDB" id="A0A2M4D6H5"/>
<name>A0A2M4D6H5_ANODA</name>
<dbReference type="EMBL" id="GGFL01008958">
    <property type="protein sequence ID" value="MBW73136.1"/>
    <property type="molecule type" value="Transcribed_RNA"/>
</dbReference>
<organism evidence="2">
    <name type="scientific">Anopheles darlingi</name>
    <name type="common">Mosquito</name>
    <dbReference type="NCBI Taxonomy" id="43151"/>
    <lineage>
        <taxon>Eukaryota</taxon>
        <taxon>Metazoa</taxon>
        <taxon>Ecdysozoa</taxon>
        <taxon>Arthropoda</taxon>
        <taxon>Hexapoda</taxon>
        <taxon>Insecta</taxon>
        <taxon>Pterygota</taxon>
        <taxon>Neoptera</taxon>
        <taxon>Endopterygota</taxon>
        <taxon>Diptera</taxon>
        <taxon>Nematocera</taxon>
        <taxon>Culicoidea</taxon>
        <taxon>Culicidae</taxon>
        <taxon>Anophelinae</taxon>
        <taxon>Anopheles</taxon>
    </lineage>
</organism>
<feature type="transmembrane region" description="Helical" evidence="1">
    <location>
        <begin position="33"/>
        <end position="55"/>
    </location>
</feature>